<name>A0A1L3STW0_9HYPH</name>
<protein>
    <submittedName>
        <fullName evidence="1">Transcriptional regulator</fullName>
    </submittedName>
</protein>
<evidence type="ECO:0000313" key="2">
    <source>
        <dbReference type="Proteomes" id="UP000182840"/>
    </source>
</evidence>
<proteinExistence type="predicted"/>
<accession>A0A1L3STW0</accession>
<dbReference type="AlphaFoldDB" id="A0A1L3STW0"/>
<dbReference type="RefSeq" id="WP_072606022.1">
    <property type="nucleotide sequence ID" value="NZ_CP018171.1"/>
</dbReference>
<gene>
    <name evidence="1" type="ORF">BSQ44_16260</name>
</gene>
<organism evidence="1 2">
    <name type="scientific">Aquibium oceanicum</name>
    <dbReference type="NCBI Taxonomy" id="1670800"/>
    <lineage>
        <taxon>Bacteria</taxon>
        <taxon>Pseudomonadati</taxon>
        <taxon>Pseudomonadota</taxon>
        <taxon>Alphaproteobacteria</taxon>
        <taxon>Hyphomicrobiales</taxon>
        <taxon>Phyllobacteriaceae</taxon>
        <taxon>Aquibium</taxon>
    </lineage>
</organism>
<dbReference type="KEGG" id="meso:BSQ44_16260"/>
<dbReference type="EMBL" id="CP018171">
    <property type="protein sequence ID" value="APH72742.1"/>
    <property type="molecule type" value="Genomic_DNA"/>
</dbReference>
<reference evidence="2" key="1">
    <citation type="submission" date="2016-11" db="EMBL/GenBank/DDBJ databases">
        <title>Mesorhizobium oceanicum sp. nov., isolated from deep seawater in South China Sea.</title>
        <authorList>
            <person name="Fu G.-Y."/>
        </authorList>
    </citation>
    <scope>NUCLEOTIDE SEQUENCE [LARGE SCALE GENOMIC DNA]</scope>
    <source>
        <strain evidence="2">B7</strain>
    </source>
</reference>
<dbReference type="OrthoDB" id="8452182at2"/>
<keyword evidence="2" id="KW-1185">Reference proteome</keyword>
<evidence type="ECO:0000313" key="1">
    <source>
        <dbReference type="EMBL" id="APH72742.1"/>
    </source>
</evidence>
<dbReference type="Proteomes" id="UP000182840">
    <property type="component" value="Chromosome"/>
</dbReference>
<sequence>MNDNEMRPVTIITGRVWRNKGDDSQGVHVLLVAPDDDTAVRTALEALAREGYAEAELDQIGDMDGVPDDEPHLSAFQGAIEGAVSIVTFDEAF</sequence>